<gene>
    <name evidence="1" type="ORF">SBA1_1750003</name>
</gene>
<organism evidence="1 2">
    <name type="scientific">Candidatus Sulfotelmatobacter kueseliae</name>
    <dbReference type="NCBI Taxonomy" id="2042962"/>
    <lineage>
        <taxon>Bacteria</taxon>
        <taxon>Pseudomonadati</taxon>
        <taxon>Acidobacteriota</taxon>
        <taxon>Terriglobia</taxon>
        <taxon>Terriglobales</taxon>
        <taxon>Candidatus Korobacteraceae</taxon>
        <taxon>Candidatus Sulfotelmatobacter</taxon>
    </lineage>
</organism>
<protein>
    <submittedName>
        <fullName evidence="1">Uncharacterized protein</fullName>
    </submittedName>
</protein>
<evidence type="ECO:0000313" key="1">
    <source>
        <dbReference type="EMBL" id="SPF37241.1"/>
    </source>
</evidence>
<dbReference type="Proteomes" id="UP000238701">
    <property type="component" value="Unassembled WGS sequence"/>
</dbReference>
<reference evidence="2" key="1">
    <citation type="submission" date="2018-02" db="EMBL/GenBank/DDBJ databases">
        <authorList>
            <person name="Hausmann B."/>
        </authorList>
    </citation>
    <scope>NUCLEOTIDE SEQUENCE [LARGE SCALE GENOMIC DNA]</scope>
    <source>
        <strain evidence="2">Peat soil MAG SbA1</strain>
    </source>
</reference>
<dbReference type="EMBL" id="OMOD01000085">
    <property type="protein sequence ID" value="SPF37241.1"/>
    <property type="molecule type" value="Genomic_DNA"/>
</dbReference>
<proteinExistence type="predicted"/>
<evidence type="ECO:0000313" key="2">
    <source>
        <dbReference type="Proteomes" id="UP000238701"/>
    </source>
</evidence>
<sequence length="43" mass="4609">MVPAVSAIGARNYSLIIKLLLILDELSANRKLSINGLLGTAER</sequence>
<dbReference type="AlphaFoldDB" id="A0A2U3KC57"/>
<name>A0A2U3KC57_9BACT</name>
<accession>A0A2U3KC57</accession>